<evidence type="ECO:0000259" key="2">
    <source>
        <dbReference type="PROSITE" id="PS51781"/>
    </source>
</evidence>
<keyword evidence="4" id="KW-1185">Reference proteome</keyword>
<evidence type="ECO:0000313" key="3">
    <source>
        <dbReference type="EMBL" id="RUS53705.1"/>
    </source>
</evidence>
<keyword evidence="1" id="KW-0732">Signal</keyword>
<proteinExistence type="predicted"/>
<dbReference type="Pfam" id="PF08239">
    <property type="entry name" value="SH3_3"/>
    <property type="match status" value="3"/>
</dbReference>
<accession>A0A433RRB5</accession>
<feature type="chain" id="PRO_5018998115" description="SH3b domain-containing protein" evidence="1">
    <location>
        <begin position="29"/>
        <end position="255"/>
    </location>
</feature>
<dbReference type="Gene3D" id="2.30.30.40">
    <property type="entry name" value="SH3 Domains"/>
    <property type="match status" value="3"/>
</dbReference>
<comment type="caution">
    <text evidence="3">The sequence shown here is derived from an EMBL/GenBank/DDBJ whole genome shotgun (WGS) entry which is preliminary data.</text>
</comment>
<gene>
    <name evidence="3" type="ORF">QI30_14470</name>
</gene>
<feature type="domain" description="SH3b" evidence="2">
    <location>
        <begin position="181"/>
        <end position="251"/>
    </location>
</feature>
<dbReference type="RefSeq" id="WP_126991326.1">
    <property type="nucleotide sequence ID" value="NZ_JTFC01000036.1"/>
</dbReference>
<evidence type="ECO:0000256" key="1">
    <source>
        <dbReference type="SAM" id="SignalP"/>
    </source>
</evidence>
<name>A0A433RRB5_9BACL</name>
<dbReference type="PANTHER" id="PTHR34408:SF1">
    <property type="entry name" value="GLYCOSYL HYDROLASE FAMILY 19 DOMAIN-CONTAINING PROTEIN HI_1415"/>
    <property type="match status" value="1"/>
</dbReference>
<dbReference type="InterPro" id="IPR052354">
    <property type="entry name" value="Cell_Wall_Dynamics_Protein"/>
</dbReference>
<feature type="signal peptide" evidence="1">
    <location>
        <begin position="1"/>
        <end position="28"/>
    </location>
</feature>
<dbReference type="PROSITE" id="PS51781">
    <property type="entry name" value="SH3B"/>
    <property type="match status" value="2"/>
</dbReference>
<dbReference type="OrthoDB" id="2456152at2"/>
<organism evidence="3 4">
    <name type="scientific">Candidatus Kurthia intestinigallinarum</name>
    <dbReference type="NCBI Taxonomy" id="1562256"/>
    <lineage>
        <taxon>Bacteria</taxon>
        <taxon>Bacillati</taxon>
        <taxon>Bacillota</taxon>
        <taxon>Bacilli</taxon>
        <taxon>Bacillales</taxon>
        <taxon>Caryophanaceae</taxon>
        <taxon>Kurthia</taxon>
    </lineage>
</organism>
<dbReference type="InterPro" id="IPR003646">
    <property type="entry name" value="SH3-like_bac-type"/>
</dbReference>
<evidence type="ECO:0000313" key="4">
    <source>
        <dbReference type="Proteomes" id="UP000288623"/>
    </source>
</evidence>
<dbReference type="PANTHER" id="PTHR34408">
    <property type="entry name" value="FAMILY PROTEIN, PUTATIVE-RELATED"/>
    <property type="match status" value="1"/>
</dbReference>
<protein>
    <recommendedName>
        <fullName evidence="2">SH3b domain-containing protein</fullName>
    </recommendedName>
</protein>
<dbReference type="AlphaFoldDB" id="A0A433RRB5"/>
<sequence>MNRQSFLIYALATGLTASTLSLPTTANAETAVAFETKVMYTNHGVYARTAPNTTSSIVTTLAKNTELQVIDGSKKSWYRVLLDGEIVYVYGQYVTSEKPTTTPALKVVKKGYVSKAKLSVRASASAKGKKRGTLKEGATVQLTQNYTAASKDTFFQVLYKGKVGYVEAKHITFTKKEVATTKTGVVRNIGTVTLKVRQEPSVTSTILGTLQKGEKVKFATAYKKDAAVEWYKIIYKGKPAYVSAQYVTLVFPNEK</sequence>
<feature type="domain" description="SH3b" evidence="2">
    <location>
        <begin position="35"/>
        <end position="98"/>
    </location>
</feature>
<reference evidence="3 4" key="1">
    <citation type="submission" date="2014-11" db="EMBL/GenBank/DDBJ databases">
        <title>Genome sequence and analysis of novel Kurthia sp.</title>
        <authorList>
            <person name="Lawson J.N."/>
            <person name="Gonzalez J.E."/>
            <person name="Rinauldi L."/>
            <person name="Xuan Z."/>
            <person name="Firman A."/>
            <person name="Shaddox L."/>
            <person name="Trudeau A."/>
            <person name="Shah S."/>
            <person name="Reiman D."/>
        </authorList>
    </citation>
    <scope>NUCLEOTIDE SEQUENCE [LARGE SCALE GENOMIC DNA]</scope>
    <source>
        <strain evidence="3 4">3B1D</strain>
    </source>
</reference>
<dbReference type="Proteomes" id="UP000288623">
    <property type="component" value="Unassembled WGS sequence"/>
</dbReference>
<dbReference type="EMBL" id="JTFC01000036">
    <property type="protein sequence ID" value="RUS53705.1"/>
    <property type="molecule type" value="Genomic_DNA"/>
</dbReference>
<dbReference type="SMART" id="SM00287">
    <property type="entry name" value="SH3b"/>
    <property type="match status" value="3"/>
</dbReference>